<evidence type="ECO:0000313" key="9">
    <source>
        <dbReference type="Proteomes" id="UP000736164"/>
    </source>
</evidence>
<dbReference type="PANTHER" id="PTHR19367:SF18">
    <property type="entry name" value="T CELL RECEPTOR ALPHA VARIABLE 16"/>
    <property type="match status" value="1"/>
</dbReference>
<keyword evidence="2" id="KW-1064">Adaptive immunity</keyword>
<comment type="caution">
    <text evidence="8">The sequence shown here is derived from an EMBL/GenBank/DDBJ whole genome shotgun (WGS) entry which is preliminary data.</text>
</comment>
<keyword evidence="4" id="KW-0393">Immunoglobulin domain</keyword>
<name>A0A8J7PB51_ATRSP</name>
<evidence type="ECO:0000256" key="5">
    <source>
        <dbReference type="ARBA" id="ARBA00043266"/>
    </source>
</evidence>
<protein>
    <submittedName>
        <fullName evidence="8">TVA1 protein</fullName>
    </submittedName>
</protein>
<dbReference type="InterPro" id="IPR051287">
    <property type="entry name" value="TCR_variable_region"/>
</dbReference>
<feature type="non-terminal residue" evidence="8">
    <location>
        <position position="154"/>
    </location>
</feature>
<evidence type="ECO:0000313" key="8">
    <source>
        <dbReference type="EMBL" id="MBN3325258.1"/>
    </source>
</evidence>
<dbReference type="GO" id="GO:0042101">
    <property type="term" value="C:T cell receptor complex"/>
    <property type="evidence" value="ECO:0007669"/>
    <property type="project" value="UniProtKB-KW"/>
</dbReference>
<sequence>LVILVFFCQLETAGGQSVDQSPSVTVKEQGDTTIPCSYRDPPTSFTMFWYIQTSGKAPEVIYNELLPKDSVPPRFENRLSADHEKKEKTFHLQISSVELSDSSVYFCVLQPTVRGAAPAPHRNLTLTASRGRILGQAAQGTQEWCLIVSKILAV</sequence>
<evidence type="ECO:0000256" key="3">
    <source>
        <dbReference type="ARBA" id="ARBA00023170"/>
    </source>
</evidence>
<feature type="non-terminal residue" evidence="8">
    <location>
        <position position="1"/>
    </location>
</feature>
<dbReference type="CDD" id="cd00099">
    <property type="entry name" value="IgV"/>
    <property type="match status" value="1"/>
</dbReference>
<organism evidence="8 9">
    <name type="scientific">Atractosteus spatula</name>
    <name type="common">Alligator gar</name>
    <name type="synonym">Lepisosteus spatula</name>
    <dbReference type="NCBI Taxonomy" id="7917"/>
    <lineage>
        <taxon>Eukaryota</taxon>
        <taxon>Metazoa</taxon>
        <taxon>Chordata</taxon>
        <taxon>Craniata</taxon>
        <taxon>Vertebrata</taxon>
        <taxon>Euteleostomi</taxon>
        <taxon>Actinopterygii</taxon>
        <taxon>Neopterygii</taxon>
        <taxon>Holostei</taxon>
        <taxon>Semionotiformes</taxon>
        <taxon>Lepisosteidae</taxon>
        <taxon>Atractosteus</taxon>
    </lineage>
</organism>
<evidence type="ECO:0000256" key="4">
    <source>
        <dbReference type="ARBA" id="ARBA00023319"/>
    </source>
</evidence>
<dbReference type="AlphaFoldDB" id="A0A8J7PB51"/>
<dbReference type="InterPro" id="IPR003599">
    <property type="entry name" value="Ig_sub"/>
</dbReference>
<dbReference type="InterPro" id="IPR007110">
    <property type="entry name" value="Ig-like_dom"/>
</dbReference>
<dbReference type="SMART" id="SM00409">
    <property type="entry name" value="IG"/>
    <property type="match status" value="1"/>
</dbReference>
<keyword evidence="1 6" id="KW-0732">Signal</keyword>
<proteinExistence type="predicted"/>
<dbReference type="InterPro" id="IPR036179">
    <property type="entry name" value="Ig-like_dom_sf"/>
</dbReference>
<keyword evidence="3" id="KW-0675">Receptor</keyword>
<keyword evidence="5" id="KW-1279">T cell receptor</keyword>
<dbReference type="Pfam" id="PF07686">
    <property type="entry name" value="V-set"/>
    <property type="match status" value="1"/>
</dbReference>
<dbReference type="PANTHER" id="PTHR19367">
    <property type="entry name" value="T-CELL RECEPTOR ALPHA CHAIN V REGION"/>
    <property type="match status" value="1"/>
</dbReference>
<dbReference type="Proteomes" id="UP000736164">
    <property type="component" value="Unassembled WGS sequence"/>
</dbReference>
<evidence type="ECO:0000256" key="1">
    <source>
        <dbReference type="ARBA" id="ARBA00022729"/>
    </source>
</evidence>
<dbReference type="EMBL" id="JAAWVO010075000">
    <property type="protein sequence ID" value="MBN3325258.1"/>
    <property type="molecule type" value="Genomic_DNA"/>
</dbReference>
<feature type="signal peptide" evidence="6">
    <location>
        <begin position="1"/>
        <end position="15"/>
    </location>
</feature>
<evidence type="ECO:0000259" key="7">
    <source>
        <dbReference type="PROSITE" id="PS50835"/>
    </source>
</evidence>
<dbReference type="InterPro" id="IPR013783">
    <property type="entry name" value="Ig-like_fold"/>
</dbReference>
<dbReference type="SMART" id="SM00406">
    <property type="entry name" value="IGv"/>
    <property type="match status" value="1"/>
</dbReference>
<dbReference type="Gene3D" id="2.60.40.10">
    <property type="entry name" value="Immunoglobulins"/>
    <property type="match status" value="1"/>
</dbReference>
<evidence type="ECO:0000256" key="6">
    <source>
        <dbReference type="SAM" id="SignalP"/>
    </source>
</evidence>
<dbReference type="SUPFAM" id="SSF48726">
    <property type="entry name" value="Immunoglobulin"/>
    <property type="match status" value="1"/>
</dbReference>
<feature type="chain" id="PRO_5035166135" evidence="6">
    <location>
        <begin position="16"/>
        <end position="154"/>
    </location>
</feature>
<dbReference type="GO" id="GO:0002250">
    <property type="term" value="P:adaptive immune response"/>
    <property type="evidence" value="ECO:0007669"/>
    <property type="project" value="UniProtKB-KW"/>
</dbReference>
<feature type="domain" description="Ig-like" evidence="7">
    <location>
        <begin position="16"/>
        <end position="125"/>
    </location>
</feature>
<gene>
    <name evidence="8" type="primary">Tva1_3</name>
    <name evidence="8" type="ORF">GTO95_0001778</name>
</gene>
<reference evidence="8" key="1">
    <citation type="journal article" date="2021" name="Cell">
        <title>Tracing the genetic footprints of vertebrate landing in non-teleost ray-finned fishes.</title>
        <authorList>
            <person name="Bi X."/>
            <person name="Wang K."/>
            <person name="Yang L."/>
            <person name="Pan H."/>
            <person name="Jiang H."/>
            <person name="Wei Q."/>
            <person name="Fang M."/>
            <person name="Yu H."/>
            <person name="Zhu C."/>
            <person name="Cai Y."/>
            <person name="He Y."/>
            <person name="Gan X."/>
            <person name="Zeng H."/>
            <person name="Yu D."/>
            <person name="Zhu Y."/>
            <person name="Jiang H."/>
            <person name="Qiu Q."/>
            <person name="Yang H."/>
            <person name="Zhang Y.E."/>
            <person name="Wang W."/>
            <person name="Zhu M."/>
            <person name="He S."/>
            <person name="Zhang G."/>
        </authorList>
    </citation>
    <scope>NUCLEOTIDE SEQUENCE</scope>
    <source>
        <strain evidence="8">Allg_001</strain>
    </source>
</reference>
<keyword evidence="5" id="KW-0391">Immunity</keyword>
<accession>A0A8J7PB51</accession>
<evidence type="ECO:0000256" key="2">
    <source>
        <dbReference type="ARBA" id="ARBA00023130"/>
    </source>
</evidence>
<keyword evidence="9" id="KW-1185">Reference proteome</keyword>
<dbReference type="InterPro" id="IPR013106">
    <property type="entry name" value="Ig_V-set"/>
</dbReference>
<dbReference type="PROSITE" id="PS50835">
    <property type="entry name" value="IG_LIKE"/>
    <property type="match status" value="1"/>
</dbReference>